<keyword evidence="2" id="KW-1003">Cell membrane</keyword>
<sequence>MLRNYFIIALRNLYKQYLYSFINIFGLAVGVACSLVIFLYVYGEWNHDRHFKHADRIYRIGVSFLTVGQFANGPERLLEYLPKEFEGIETFTAFQRNPTEKLRVGENVFDEQVFYIDTTFFKVFDYNFKEGNAAAAVLKPASIVLTESAARKYFRDSSAMGKIIEVGKEKVPHVVMAIVRDSDQNSHMKTSIWVSRPQEYSDTRYWQSASVYTYVLLRENVPGTDLTAALDRIIAKVVYPSSEAKKEGMSFEQYLVDENSVRFSVVPLPDIYLHSKANLELSAGGNETNLYIFAVVAVFILVLAAVNFINLATARATRRAKEVGIRKSLGTSRGRLIVQFLLESVVVSLFSAVLALGFAELFMFAFYWITGQPLSISLWRSAWSVPGVFVFAAMVGVMAGIYPAFYLTAFQPVKVLKGNLQVSRSQGFRNSLVIFQFAISITLIICTTIILRQLTFISTKDLGFRPDNVVTIDNLSVMERSAAVTFREKMMSLPGVETASLHAGEPGSKSILAFYTYQTSVMPDAIGIHTYLGDHHYLDAMGFKLVQGRDFDKDLASDTASVILNEAAVDALAIMGNPIGAEVNKGVRVIGVVRNFHWESLRTTIAPAAIMLIRNPVKGRMAHSQLALKVNAAAIKTVLNAAEAHWKAQVPGETFQYHFLDENFGQLLEKEQVLGKAIGFFTVLAILISCMGLFGLAAYTADQRTKEIGIRKVLGATVTNIVVMLNKQFTRLVLIAMLIAIPVSWFVAEHWLSGFAYRTALSIWIFAGGGLTGLLISYATVVFQSMKASRTNPAETLKCE</sequence>
<dbReference type="RefSeq" id="WP_254162373.1">
    <property type="nucleotide sequence ID" value="NZ_JAHESF010000006.1"/>
</dbReference>
<evidence type="ECO:0000256" key="2">
    <source>
        <dbReference type="ARBA" id="ARBA00022475"/>
    </source>
</evidence>
<dbReference type="AlphaFoldDB" id="A0AAP2GI95"/>
<evidence type="ECO:0000313" key="10">
    <source>
        <dbReference type="Proteomes" id="UP001319200"/>
    </source>
</evidence>
<dbReference type="PROSITE" id="PS51257">
    <property type="entry name" value="PROKAR_LIPOPROTEIN"/>
    <property type="match status" value="1"/>
</dbReference>
<evidence type="ECO:0000256" key="1">
    <source>
        <dbReference type="ARBA" id="ARBA00004651"/>
    </source>
</evidence>
<evidence type="ECO:0000259" key="7">
    <source>
        <dbReference type="Pfam" id="PF02687"/>
    </source>
</evidence>
<name>A0AAP2GI95_9BACT</name>
<evidence type="ECO:0000256" key="5">
    <source>
        <dbReference type="ARBA" id="ARBA00023136"/>
    </source>
</evidence>
<organism evidence="9 10">
    <name type="scientific">Chryseosolibacter histidini</name>
    <dbReference type="NCBI Taxonomy" id="2782349"/>
    <lineage>
        <taxon>Bacteria</taxon>
        <taxon>Pseudomonadati</taxon>
        <taxon>Bacteroidota</taxon>
        <taxon>Cytophagia</taxon>
        <taxon>Cytophagales</taxon>
        <taxon>Chryseotaleaceae</taxon>
        <taxon>Chryseosolibacter</taxon>
    </lineage>
</organism>
<feature type="domain" description="MacB-like periplasmic core" evidence="8">
    <location>
        <begin position="20"/>
        <end position="231"/>
    </location>
</feature>
<dbReference type="InterPro" id="IPR050250">
    <property type="entry name" value="Macrolide_Exporter_MacB"/>
</dbReference>
<protein>
    <submittedName>
        <fullName evidence="9">ABC transporter permease</fullName>
    </submittedName>
</protein>
<dbReference type="InterPro" id="IPR025857">
    <property type="entry name" value="MacB_PCD"/>
</dbReference>
<accession>A0AAP2GI95</accession>
<feature type="transmembrane region" description="Helical" evidence="6">
    <location>
        <begin position="290"/>
        <end position="312"/>
    </location>
</feature>
<feature type="transmembrane region" description="Helical" evidence="6">
    <location>
        <begin position="389"/>
        <end position="410"/>
    </location>
</feature>
<comment type="subcellular location">
    <subcellularLocation>
        <location evidence="1">Cell membrane</location>
        <topology evidence="1">Multi-pass membrane protein</topology>
    </subcellularLocation>
</comment>
<gene>
    <name evidence="9" type="ORF">KK083_08275</name>
</gene>
<keyword evidence="5 6" id="KW-0472">Membrane</keyword>
<dbReference type="Pfam" id="PF02687">
    <property type="entry name" value="FtsX"/>
    <property type="match status" value="2"/>
</dbReference>
<dbReference type="GO" id="GO:0022857">
    <property type="term" value="F:transmembrane transporter activity"/>
    <property type="evidence" value="ECO:0007669"/>
    <property type="project" value="TreeGrafter"/>
</dbReference>
<keyword evidence="10" id="KW-1185">Reference proteome</keyword>
<feature type="domain" description="MacB-like periplasmic core" evidence="8">
    <location>
        <begin position="438"/>
        <end position="611"/>
    </location>
</feature>
<feature type="transmembrane region" description="Helical" evidence="6">
    <location>
        <begin position="431"/>
        <end position="451"/>
    </location>
</feature>
<evidence type="ECO:0000313" key="9">
    <source>
        <dbReference type="EMBL" id="MBT1696864.1"/>
    </source>
</evidence>
<dbReference type="PANTHER" id="PTHR30572:SF18">
    <property type="entry name" value="ABC-TYPE MACROLIDE FAMILY EXPORT SYSTEM PERMEASE COMPONENT 2"/>
    <property type="match status" value="1"/>
</dbReference>
<dbReference type="GO" id="GO:0005886">
    <property type="term" value="C:plasma membrane"/>
    <property type="evidence" value="ECO:0007669"/>
    <property type="project" value="UniProtKB-SubCell"/>
</dbReference>
<evidence type="ECO:0000259" key="8">
    <source>
        <dbReference type="Pfam" id="PF12704"/>
    </source>
</evidence>
<evidence type="ECO:0000256" key="4">
    <source>
        <dbReference type="ARBA" id="ARBA00022989"/>
    </source>
</evidence>
<keyword evidence="3 6" id="KW-0812">Transmembrane</keyword>
<keyword evidence="4 6" id="KW-1133">Transmembrane helix</keyword>
<dbReference type="Pfam" id="PF12704">
    <property type="entry name" value="MacB_PCD"/>
    <property type="match status" value="2"/>
</dbReference>
<comment type="caution">
    <text evidence="9">The sequence shown here is derived from an EMBL/GenBank/DDBJ whole genome shotgun (WGS) entry which is preliminary data.</text>
</comment>
<dbReference type="InterPro" id="IPR003838">
    <property type="entry name" value="ABC3_permease_C"/>
</dbReference>
<feature type="domain" description="ABC3 transporter permease C-terminal" evidence="7">
    <location>
        <begin position="680"/>
        <end position="793"/>
    </location>
</feature>
<reference evidence="9 10" key="1">
    <citation type="submission" date="2021-05" db="EMBL/GenBank/DDBJ databases">
        <title>A Polyphasic approach of four new species of the genus Ohtaekwangia: Ohtaekwangia histidinii sp. nov., Ohtaekwangia cretensis sp. nov., Ohtaekwangia indiensis sp. nov., Ohtaekwangia reichenbachii sp. nov. from diverse environment.</title>
        <authorList>
            <person name="Octaviana S."/>
        </authorList>
    </citation>
    <scope>NUCLEOTIDE SEQUENCE [LARGE SCALE GENOMIC DNA]</scope>
    <source>
        <strain evidence="9 10">PWU4</strain>
    </source>
</reference>
<dbReference type="EMBL" id="JAHESF010000006">
    <property type="protein sequence ID" value="MBT1696864.1"/>
    <property type="molecule type" value="Genomic_DNA"/>
</dbReference>
<dbReference type="PANTHER" id="PTHR30572">
    <property type="entry name" value="MEMBRANE COMPONENT OF TRANSPORTER-RELATED"/>
    <property type="match status" value="1"/>
</dbReference>
<proteinExistence type="predicted"/>
<feature type="transmembrane region" description="Helical" evidence="6">
    <location>
        <begin position="760"/>
        <end position="783"/>
    </location>
</feature>
<feature type="transmembrane region" description="Helical" evidence="6">
    <location>
        <begin position="729"/>
        <end position="748"/>
    </location>
</feature>
<feature type="transmembrane region" description="Helical" evidence="6">
    <location>
        <begin position="21"/>
        <end position="42"/>
    </location>
</feature>
<dbReference type="Proteomes" id="UP001319200">
    <property type="component" value="Unassembled WGS sequence"/>
</dbReference>
<evidence type="ECO:0000256" key="6">
    <source>
        <dbReference type="SAM" id="Phobius"/>
    </source>
</evidence>
<feature type="domain" description="ABC3 transporter permease C-terminal" evidence="7">
    <location>
        <begin position="295"/>
        <end position="410"/>
    </location>
</feature>
<feature type="transmembrane region" description="Helical" evidence="6">
    <location>
        <begin position="677"/>
        <end position="701"/>
    </location>
</feature>
<feature type="transmembrane region" description="Helical" evidence="6">
    <location>
        <begin position="336"/>
        <end position="369"/>
    </location>
</feature>
<evidence type="ECO:0000256" key="3">
    <source>
        <dbReference type="ARBA" id="ARBA00022692"/>
    </source>
</evidence>